<evidence type="ECO:0000313" key="2">
    <source>
        <dbReference type="EMBL" id="QHU34675.1"/>
    </source>
</evidence>
<dbReference type="FunFam" id="3.40.50.300:FF:001447">
    <property type="entry name" value="Ras-related protein Rab-1B"/>
    <property type="match status" value="1"/>
</dbReference>
<organism evidence="2">
    <name type="scientific">viral metagenome</name>
    <dbReference type="NCBI Taxonomy" id="1070528"/>
    <lineage>
        <taxon>unclassified sequences</taxon>
        <taxon>metagenomes</taxon>
        <taxon>organismal metagenomes</taxon>
    </lineage>
</organism>
<dbReference type="GO" id="GO:0005525">
    <property type="term" value="F:GTP binding"/>
    <property type="evidence" value="ECO:0007669"/>
    <property type="project" value="InterPro"/>
</dbReference>
<dbReference type="NCBIfam" id="TIGR00231">
    <property type="entry name" value="small_GTP"/>
    <property type="match status" value="1"/>
</dbReference>
<dbReference type="Pfam" id="PF00071">
    <property type="entry name" value="Ras"/>
    <property type="match status" value="1"/>
</dbReference>
<dbReference type="SMART" id="SM00173">
    <property type="entry name" value="RAS"/>
    <property type="match status" value="1"/>
</dbReference>
<protein>
    <recommendedName>
        <fullName evidence="3">Ras family protein</fullName>
    </recommendedName>
</protein>
<dbReference type="SUPFAM" id="SSF52540">
    <property type="entry name" value="P-loop containing nucleoside triphosphate hydrolases"/>
    <property type="match status" value="1"/>
</dbReference>
<sequence length="194" mass="21775">MSIKRVLKVSVCGSSAVGKSSIGSRLSDKEPYPEYVSTIGVDFFIKHLPMFGTKINIWDLAGDPNFQSITYSYVRGSDILVYVYDMSRLGSIRELRDIYNKYNDHKINDIQSIVVGNKSDKSERYIKPGINFATEIGAPHITVSAKDNTGIDQLLDTILSLSPNEEIILETPEIQVNYINIKDIMRSCDRCVIS</sequence>
<dbReference type="Gene3D" id="3.40.50.300">
    <property type="entry name" value="P-loop containing nucleotide triphosphate hydrolases"/>
    <property type="match status" value="1"/>
</dbReference>
<proteinExistence type="predicted"/>
<dbReference type="EMBL" id="MN740577">
    <property type="protein sequence ID" value="QHU34675.1"/>
    <property type="molecule type" value="Genomic_DNA"/>
</dbReference>
<evidence type="ECO:0008006" key="3">
    <source>
        <dbReference type="Google" id="ProtNLM"/>
    </source>
</evidence>
<reference evidence="2" key="1">
    <citation type="journal article" date="2020" name="Nature">
        <title>Giant virus diversity and host interactions through global metagenomics.</title>
        <authorList>
            <person name="Schulz F."/>
            <person name="Roux S."/>
            <person name="Paez-Espino D."/>
            <person name="Jungbluth S."/>
            <person name="Walsh D.A."/>
            <person name="Denef V.J."/>
            <person name="McMahon K.D."/>
            <person name="Konstantinidis K.T."/>
            <person name="Eloe-Fadrosh E.A."/>
            <person name="Kyrpides N.C."/>
            <person name="Woyke T."/>
        </authorList>
    </citation>
    <scope>NUCLEOTIDE SEQUENCE</scope>
    <source>
        <strain evidence="2">GVMAG-S-1016713-169</strain>
    </source>
</reference>
<dbReference type="PANTHER" id="PTHR47978">
    <property type="match status" value="1"/>
</dbReference>
<dbReference type="GO" id="GO:0003924">
    <property type="term" value="F:GTPase activity"/>
    <property type="evidence" value="ECO:0007669"/>
    <property type="project" value="InterPro"/>
</dbReference>
<dbReference type="SMART" id="SM00175">
    <property type="entry name" value="RAB"/>
    <property type="match status" value="1"/>
</dbReference>
<dbReference type="CDD" id="cd00154">
    <property type="entry name" value="Rab"/>
    <property type="match status" value="1"/>
</dbReference>
<keyword evidence="1" id="KW-0547">Nucleotide-binding</keyword>
<dbReference type="InterPro" id="IPR001806">
    <property type="entry name" value="Small_GTPase"/>
</dbReference>
<dbReference type="SMART" id="SM00174">
    <property type="entry name" value="RHO"/>
    <property type="match status" value="1"/>
</dbReference>
<dbReference type="PRINTS" id="PR00449">
    <property type="entry name" value="RASTRNSFRMNG"/>
</dbReference>
<evidence type="ECO:0000256" key="1">
    <source>
        <dbReference type="ARBA" id="ARBA00022741"/>
    </source>
</evidence>
<dbReference type="AlphaFoldDB" id="A0A6C0LXB1"/>
<dbReference type="InterPro" id="IPR027417">
    <property type="entry name" value="P-loop_NTPase"/>
</dbReference>
<dbReference type="InterPro" id="IPR005225">
    <property type="entry name" value="Small_GTP-bd"/>
</dbReference>
<name>A0A6C0LXB1_9ZZZZ</name>
<dbReference type="PROSITE" id="PS51419">
    <property type="entry name" value="RAB"/>
    <property type="match status" value="1"/>
</dbReference>
<accession>A0A6C0LXB1</accession>